<proteinExistence type="predicted"/>
<dbReference type="Proteomes" id="UP000184474">
    <property type="component" value="Unassembled WGS sequence"/>
</dbReference>
<dbReference type="GO" id="GO:0016853">
    <property type="term" value="F:isomerase activity"/>
    <property type="evidence" value="ECO:0007669"/>
    <property type="project" value="UniProtKB-KW"/>
</dbReference>
<accession>A0A1M6JHS3</accession>
<gene>
    <name evidence="1" type="ORF">SAMN04488028_101199</name>
</gene>
<dbReference type="STRING" id="156994.SAMN04488028_101199"/>
<evidence type="ECO:0000313" key="1">
    <source>
        <dbReference type="EMBL" id="SHJ46267.1"/>
    </source>
</evidence>
<dbReference type="AlphaFoldDB" id="A0A1M6JHS3"/>
<dbReference type="EMBL" id="FRAA01000001">
    <property type="protein sequence ID" value="SHJ46267.1"/>
    <property type="molecule type" value="Genomic_DNA"/>
</dbReference>
<evidence type="ECO:0000313" key="2">
    <source>
        <dbReference type="Proteomes" id="UP000184474"/>
    </source>
</evidence>
<sequence length="204" mass="22299">MNLKSFVKVGNISNLSDARYCAGFGVDMIGFNLDPQNDNPVALETAQEIMGWVAGVDLVMEYGNLPLAQIRETHQNIGTGYLQVNSVEVAQALATDTKVILKIHIDDANDLTAFTSEADGLSEDIAYLLIDCQDESLYLDIDQAISELELTIPTLKAFDVTADNVLAKPAFYHGIALSGSHEEKPGFKDYDELADILEVLEIED</sequence>
<keyword evidence="2" id="KW-1185">Reference proteome</keyword>
<protein>
    <submittedName>
        <fullName evidence="1">Phosphoribosylanthranilate isomerase</fullName>
    </submittedName>
</protein>
<name>A0A1M6JHS3_REIAG</name>
<keyword evidence="1" id="KW-0413">Isomerase</keyword>
<dbReference type="Gene3D" id="3.20.20.70">
    <property type="entry name" value="Aldolase class I"/>
    <property type="match status" value="1"/>
</dbReference>
<dbReference type="RefSeq" id="WP_073118614.1">
    <property type="nucleotide sequence ID" value="NZ_FRAA01000001.1"/>
</dbReference>
<dbReference type="SUPFAM" id="SSF51366">
    <property type="entry name" value="Ribulose-phoshate binding barrel"/>
    <property type="match status" value="1"/>
</dbReference>
<organism evidence="1 2">
    <name type="scientific">Reichenbachiella agariperforans</name>
    <dbReference type="NCBI Taxonomy" id="156994"/>
    <lineage>
        <taxon>Bacteria</taxon>
        <taxon>Pseudomonadati</taxon>
        <taxon>Bacteroidota</taxon>
        <taxon>Cytophagia</taxon>
        <taxon>Cytophagales</taxon>
        <taxon>Reichenbachiellaceae</taxon>
        <taxon>Reichenbachiella</taxon>
    </lineage>
</organism>
<dbReference type="InterPro" id="IPR013785">
    <property type="entry name" value="Aldolase_TIM"/>
</dbReference>
<reference evidence="2" key="1">
    <citation type="submission" date="2016-11" db="EMBL/GenBank/DDBJ databases">
        <authorList>
            <person name="Varghese N."/>
            <person name="Submissions S."/>
        </authorList>
    </citation>
    <scope>NUCLEOTIDE SEQUENCE [LARGE SCALE GENOMIC DNA]</scope>
    <source>
        <strain evidence="2">DSM 26134</strain>
    </source>
</reference>
<dbReference type="InterPro" id="IPR011060">
    <property type="entry name" value="RibuloseP-bd_barrel"/>
</dbReference>